<dbReference type="Proteomes" id="UP001271274">
    <property type="component" value="Unassembled WGS sequence"/>
</dbReference>
<dbReference type="EMBL" id="JARAYU010000001">
    <property type="protein sequence ID" value="MDX3698462.1"/>
    <property type="molecule type" value="Genomic_DNA"/>
</dbReference>
<dbReference type="RefSeq" id="WP_319061427.1">
    <property type="nucleotide sequence ID" value="NZ_JARAYT010000001.1"/>
</dbReference>
<evidence type="ECO:0000313" key="1">
    <source>
        <dbReference type="EMBL" id="MDX3698462.1"/>
    </source>
</evidence>
<proteinExistence type="predicted"/>
<protein>
    <submittedName>
        <fullName evidence="1">Uncharacterized protein</fullName>
    </submittedName>
</protein>
<name>A0ABU4N8D3_9ACTN</name>
<accession>A0ABU4N8D3</accession>
<gene>
    <name evidence="1" type="ORF">PV662_01560</name>
</gene>
<evidence type="ECO:0000313" key="2">
    <source>
        <dbReference type="Proteomes" id="UP001271274"/>
    </source>
</evidence>
<keyword evidence="2" id="KW-1185">Reference proteome</keyword>
<sequence length="58" mass="6363">MAFVPVEIVNNSGQTVGMTLEEDGEMLAYFRKQVRAESLHSVKVLRPAPARKPAPAKP</sequence>
<comment type="caution">
    <text evidence="1">The sequence shown here is derived from an EMBL/GenBank/DDBJ whole genome shotgun (WGS) entry which is preliminary data.</text>
</comment>
<reference evidence="1 2" key="1">
    <citation type="journal article" date="2023" name="Microb. Genom.">
        <title>Mesoterricola silvestris gen. nov., sp. nov., Mesoterricola sediminis sp. nov., Geothrix oryzae sp. nov., Geothrix edaphica sp. nov., Geothrix rubra sp. nov., and Geothrix limicola sp. nov., six novel members of Acidobacteriota isolated from soils.</title>
        <authorList>
            <person name="Weisberg A.J."/>
            <person name="Pearce E."/>
            <person name="Kramer C.G."/>
            <person name="Chang J.H."/>
            <person name="Clarke C.R."/>
        </authorList>
    </citation>
    <scope>NUCLEOTIDE SEQUENCE [LARGE SCALE GENOMIC DNA]</scope>
    <source>
        <strain evidence="1 2">ID09-01A</strain>
    </source>
</reference>
<organism evidence="1 2">
    <name type="scientific">Streptomyces europaeiscabiei</name>
    <dbReference type="NCBI Taxonomy" id="146819"/>
    <lineage>
        <taxon>Bacteria</taxon>
        <taxon>Bacillati</taxon>
        <taxon>Actinomycetota</taxon>
        <taxon>Actinomycetes</taxon>
        <taxon>Kitasatosporales</taxon>
        <taxon>Streptomycetaceae</taxon>
        <taxon>Streptomyces</taxon>
    </lineage>
</organism>